<keyword evidence="4" id="KW-0653">Protein transport</keyword>
<dbReference type="Pfam" id="PF00584">
    <property type="entry name" value="SecE"/>
    <property type="match status" value="1"/>
</dbReference>
<dbReference type="GO" id="GO:0006886">
    <property type="term" value="P:intracellular protein transport"/>
    <property type="evidence" value="ECO:0007669"/>
    <property type="project" value="InterPro"/>
</dbReference>
<protein>
    <recommendedName>
        <fullName evidence="11">Preprotein translocase subunit SecE</fullName>
    </recommendedName>
</protein>
<keyword evidence="3 8" id="KW-0812">Transmembrane</keyword>
<reference evidence="9 10" key="1">
    <citation type="journal article" date="2013" name="Genome Announc.">
        <title>Draft Genome Sequences of Mycoplasma alkalescens, Mycoplasma arginini, and Mycoplasma bovigenitalium, Three Species with Equivocal Pathogenic Status for Cattle.</title>
        <authorList>
            <person name="Manso-Silvan L."/>
            <person name="Tardy F."/>
            <person name="Baranowski E."/>
            <person name="Barre A."/>
            <person name="Blanchard A."/>
            <person name="Breton M."/>
            <person name="Couture C."/>
            <person name="Citti C."/>
            <person name="Dordet-Frisoni E."/>
            <person name="Dupuy V."/>
            <person name="Gaurivaud P."/>
            <person name="Jacob D."/>
            <person name="Lemaitre C."/>
            <person name="Nikolski M."/>
            <person name="Nouvel L.X."/>
            <person name="Poumarat F."/>
            <person name="Thebault P."/>
            <person name="Theil S."/>
            <person name="Thiaucourt F."/>
            <person name="Sirand-Pugnet P."/>
        </authorList>
    </citation>
    <scope>NUCLEOTIDE SEQUENCE [LARGE SCALE GENOMIC DNA]</scope>
    <source>
        <strain evidence="9 10">51080</strain>
    </source>
</reference>
<keyword evidence="7 8" id="KW-0472">Membrane</keyword>
<dbReference type="Proteomes" id="UP000013220">
    <property type="component" value="Unassembled WGS sequence"/>
</dbReference>
<evidence type="ECO:0000256" key="4">
    <source>
        <dbReference type="ARBA" id="ARBA00022927"/>
    </source>
</evidence>
<dbReference type="NCBIfam" id="TIGR00964">
    <property type="entry name" value="secE_bact"/>
    <property type="match status" value="1"/>
</dbReference>
<evidence type="ECO:0000256" key="5">
    <source>
        <dbReference type="ARBA" id="ARBA00022989"/>
    </source>
</evidence>
<dbReference type="GO" id="GO:0016020">
    <property type="term" value="C:membrane"/>
    <property type="evidence" value="ECO:0007669"/>
    <property type="project" value="UniProtKB-SubCell"/>
</dbReference>
<evidence type="ECO:0000313" key="10">
    <source>
        <dbReference type="Proteomes" id="UP000013220"/>
    </source>
</evidence>
<evidence type="ECO:0000256" key="2">
    <source>
        <dbReference type="ARBA" id="ARBA00022448"/>
    </source>
</evidence>
<feature type="transmembrane region" description="Helical" evidence="8">
    <location>
        <begin position="34"/>
        <end position="59"/>
    </location>
</feature>
<dbReference type="Gene3D" id="1.20.5.1030">
    <property type="entry name" value="Preprotein translocase secy subunit"/>
    <property type="match status" value="1"/>
</dbReference>
<dbReference type="GO" id="GO:0006605">
    <property type="term" value="P:protein targeting"/>
    <property type="evidence" value="ECO:0007669"/>
    <property type="project" value="InterPro"/>
</dbReference>
<evidence type="ECO:0000256" key="1">
    <source>
        <dbReference type="ARBA" id="ARBA00004370"/>
    </source>
</evidence>
<dbReference type="InterPro" id="IPR038379">
    <property type="entry name" value="SecE_sf"/>
</dbReference>
<dbReference type="AlphaFoldDB" id="N9TTK2"/>
<keyword evidence="2" id="KW-0813">Transport</keyword>
<keyword evidence="10" id="KW-1185">Reference proteome</keyword>
<keyword evidence="5 8" id="KW-1133">Transmembrane helix</keyword>
<evidence type="ECO:0000256" key="3">
    <source>
        <dbReference type="ARBA" id="ARBA00022692"/>
    </source>
</evidence>
<gene>
    <name evidence="9" type="ORF">MBVG_4280</name>
</gene>
<evidence type="ECO:0000256" key="6">
    <source>
        <dbReference type="ARBA" id="ARBA00023010"/>
    </source>
</evidence>
<proteinExistence type="predicted"/>
<evidence type="ECO:0000256" key="8">
    <source>
        <dbReference type="SAM" id="Phobius"/>
    </source>
</evidence>
<accession>N9TTK2</accession>
<evidence type="ECO:0008006" key="11">
    <source>
        <dbReference type="Google" id="ProtNLM"/>
    </source>
</evidence>
<organism evidence="9 10">
    <name type="scientific">Mycoplasmopsis bovigenitalium 51080</name>
    <dbReference type="NCBI Taxonomy" id="1188235"/>
    <lineage>
        <taxon>Bacteria</taxon>
        <taxon>Bacillati</taxon>
        <taxon>Mycoplasmatota</taxon>
        <taxon>Mycoplasmoidales</taxon>
        <taxon>Metamycoplasmataceae</taxon>
        <taxon>Mycoplasmopsis</taxon>
    </lineage>
</organism>
<dbReference type="OrthoDB" id="399914at2"/>
<evidence type="ECO:0000313" key="9">
    <source>
        <dbReference type="EMBL" id="ENY69405.1"/>
    </source>
</evidence>
<dbReference type="STRING" id="1188235.MBVG_4280"/>
<dbReference type="InterPro" id="IPR001901">
    <property type="entry name" value="Translocase_SecE/Sec61-g"/>
</dbReference>
<sequence>MDKTKKPKKYRIKKFFRELKRVRWPSNKTNWISFWKVIIFATLFTIIVVLFATCVGLLWSRIGIK</sequence>
<comment type="subcellular location">
    <subcellularLocation>
        <location evidence="1">Membrane</location>
    </subcellularLocation>
</comment>
<dbReference type="EMBL" id="AORH01000026">
    <property type="protein sequence ID" value="ENY69405.1"/>
    <property type="molecule type" value="Genomic_DNA"/>
</dbReference>
<comment type="caution">
    <text evidence="9">The sequence shown here is derived from an EMBL/GenBank/DDBJ whole genome shotgun (WGS) entry which is preliminary data.</text>
</comment>
<dbReference type="GO" id="GO:0009306">
    <property type="term" value="P:protein secretion"/>
    <property type="evidence" value="ECO:0007669"/>
    <property type="project" value="InterPro"/>
</dbReference>
<keyword evidence="6" id="KW-0811">Translocation</keyword>
<dbReference type="GO" id="GO:0008320">
    <property type="term" value="F:protein transmembrane transporter activity"/>
    <property type="evidence" value="ECO:0007669"/>
    <property type="project" value="InterPro"/>
</dbReference>
<dbReference type="InterPro" id="IPR005807">
    <property type="entry name" value="SecE_bac"/>
</dbReference>
<name>N9TTK2_9BACT</name>
<evidence type="ECO:0000256" key="7">
    <source>
        <dbReference type="ARBA" id="ARBA00023136"/>
    </source>
</evidence>